<feature type="region of interest" description="Disordered" evidence="1">
    <location>
        <begin position="42"/>
        <end position="64"/>
    </location>
</feature>
<evidence type="ECO:0000313" key="4">
    <source>
        <dbReference type="Proteomes" id="UP000632377"/>
    </source>
</evidence>
<protein>
    <submittedName>
        <fullName evidence="3">Uncharacterized protein</fullName>
    </submittedName>
</protein>
<feature type="compositionally biased region" description="Basic residues" evidence="1">
    <location>
        <begin position="45"/>
        <end position="55"/>
    </location>
</feature>
<keyword evidence="4" id="KW-1185">Reference proteome</keyword>
<feature type="transmembrane region" description="Helical" evidence="2">
    <location>
        <begin position="18"/>
        <end position="40"/>
    </location>
</feature>
<dbReference type="Proteomes" id="UP000632377">
    <property type="component" value="Unassembled WGS sequence"/>
</dbReference>
<evidence type="ECO:0000256" key="2">
    <source>
        <dbReference type="SAM" id="Phobius"/>
    </source>
</evidence>
<proteinExistence type="predicted"/>
<reference evidence="3 4" key="1">
    <citation type="submission" date="2021-01" db="EMBL/GenBank/DDBJ databases">
        <title>Genome public.</title>
        <authorList>
            <person name="Liu C."/>
            <person name="Sun Q."/>
        </authorList>
    </citation>
    <scope>NUCLEOTIDE SEQUENCE [LARGE SCALE GENOMIC DNA]</scope>
    <source>
        <strain evidence="3 4">YIM B02515</strain>
    </source>
</reference>
<keyword evidence="2" id="KW-1133">Transmembrane helix</keyword>
<sequence length="64" mass="6944">MDILNGFIDGADGKSKNIILGILILFLVLGSEKNIGFNFLNNGNGKKKTHHRKNRGNTCNSQSG</sequence>
<gene>
    <name evidence="3" type="ORF">JK636_21730</name>
</gene>
<evidence type="ECO:0000256" key="1">
    <source>
        <dbReference type="SAM" id="MobiDB-lite"/>
    </source>
</evidence>
<comment type="caution">
    <text evidence="3">The sequence shown here is derived from an EMBL/GenBank/DDBJ whole genome shotgun (WGS) entry which is preliminary data.</text>
</comment>
<keyword evidence="2" id="KW-0812">Transmembrane</keyword>
<keyword evidence="2" id="KW-0472">Membrane</keyword>
<dbReference type="EMBL" id="JAESWC010000018">
    <property type="protein sequence ID" value="MBL4938337.1"/>
    <property type="molecule type" value="Genomic_DNA"/>
</dbReference>
<evidence type="ECO:0000313" key="3">
    <source>
        <dbReference type="EMBL" id="MBL4938337.1"/>
    </source>
</evidence>
<name>A0ABS1TGX7_9CLOT</name>
<organism evidence="3 4">
    <name type="scientific">Clostridium rhizosphaerae</name>
    <dbReference type="NCBI Taxonomy" id="2803861"/>
    <lineage>
        <taxon>Bacteria</taxon>
        <taxon>Bacillati</taxon>
        <taxon>Bacillota</taxon>
        <taxon>Clostridia</taxon>
        <taxon>Eubacteriales</taxon>
        <taxon>Clostridiaceae</taxon>
        <taxon>Clostridium</taxon>
    </lineage>
</organism>
<dbReference type="RefSeq" id="WP_202751059.1">
    <property type="nucleotide sequence ID" value="NZ_JAESWC010000018.1"/>
</dbReference>
<accession>A0ABS1TGX7</accession>